<dbReference type="EMBL" id="FQYW01000005">
    <property type="protein sequence ID" value="SHI44588.1"/>
    <property type="molecule type" value="Genomic_DNA"/>
</dbReference>
<dbReference type="AlphaFoldDB" id="A0A1M6B7N4"/>
<dbReference type="Pfam" id="PF08291">
    <property type="entry name" value="Peptidase_M15_3"/>
    <property type="match status" value="1"/>
</dbReference>
<dbReference type="RefSeq" id="WP_080325339.1">
    <property type="nucleotide sequence ID" value="NZ_FQYW01000005.1"/>
</dbReference>
<evidence type="ECO:0000313" key="3">
    <source>
        <dbReference type="Proteomes" id="UP000191240"/>
    </source>
</evidence>
<sequence>MGSRYFSDYELECHGDGCCNGGVDKINPILLQKLDQLREMVGGALELSCAYRCPVHNEEVGGVPNSQHVLGNGADVQTPNYRWCSTPEELAWYCEKVGFDAIGIYDWGCHVDVRDNGESPNYYRW</sequence>
<dbReference type="InterPro" id="IPR013230">
    <property type="entry name" value="Peptidase_M15A_C"/>
</dbReference>
<accession>A0A1M6B7N4</accession>
<feature type="domain" description="Peptidase M15A C-terminal" evidence="1">
    <location>
        <begin position="6"/>
        <end position="111"/>
    </location>
</feature>
<proteinExistence type="predicted"/>
<evidence type="ECO:0000313" key="2">
    <source>
        <dbReference type="EMBL" id="SHI44588.1"/>
    </source>
</evidence>
<organism evidence="2 3">
    <name type="scientific">Anaerovibrio lipolyticus DSM 3074</name>
    <dbReference type="NCBI Taxonomy" id="1120997"/>
    <lineage>
        <taxon>Bacteria</taxon>
        <taxon>Bacillati</taxon>
        <taxon>Bacillota</taxon>
        <taxon>Negativicutes</taxon>
        <taxon>Selenomonadales</taxon>
        <taxon>Selenomonadaceae</taxon>
        <taxon>Anaerovibrio</taxon>
    </lineage>
</organism>
<name>A0A1M6B7N4_9FIRM</name>
<dbReference type="Proteomes" id="UP000191240">
    <property type="component" value="Unassembled WGS sequence"/>
</dbReference>
<reference evidence="2 3" key="1">
    <citation type="submission" date="2016-11" db="EMBL/GenBank/DDBJ databases">
        <authorList>
            <person name="Jaros S."/>
            <person name="Januszkiewicz K."/>
            <person name="Wedrychowicz H."/>
        </authorList>
    </citation>
    <scope>NUCLEOTIDE SEQUENCE [LARGE SCALE GENOMIC DNA]</scope>
    <source>
        <strain evidence="2 3">DSM 3074</strain>
    </source>
</reference>
<dbReference type="Gene3D" id="3.30.1380.10">
    <property type="match status" value="1"/>
</dbReference>
<dbReference type="OrthoDB" id="5242612at2"/>
<dbReference type="SUPFAM" id="SSF55166">
    <property type="entry name" value="Hedgehog/DD-peptidase"/>
    <property type="match status" value="1"/>
</dbReference>
<protein>
    <submittedName>
        <fullName evidence="2">Peptidase M15</fullName>
    </submittedName>
</protein>
<evidence type="ECO:0000259" key="1">
    <source>
        <dbReference type="Pfam" id="PF08291"/>
    </source>
</evidence>
<dbReference type="InterPro" id="IPR009045">
    <property type="entry name" value="Zn_M74/Hedgehog-like"/>
</dbReference>
<gene>
    <name evidence="2" type="ORF">SAMN02745671_00648</name>
</gene>